<accession>A0ABM1KIJ9</accession>
<evidence type="ECO:0000259" key="4">
    <source>
        <dbReference type="PROSITE" id="PS50097"/>
    </source>
</evidence>
<dbReference type="Gene3D" id="2.120.10.80">
    <property type="entry name" value="Kelch-type beta propeller"/>
    <property type="match status" value="2"/>
</dbReference>
<dbReference type="PROSITE" id="PS50097">
    <property type="entry name" value="BTB"/>
    <property type="match status" value="2"/>
</dbReference>
<evidence type="ECO:0000313" key="6">
    <source>
        <dbReference type="RefSeq" id="XP_015273536.1"/>
    </source>
</evidence>
<evidence type="ECO:0000256" key="3">
    <source>
        <dbReference type="SAM" id="MobiDB-lite"/>
    </source>
</evidence>
<sequence length="754" mass="83813">MSCGGKKPPEDAEGYTAEQRWELRSEGHAEGFFMTACQLREQRHLLDVTVTLGPSSYEAHGIILAAVSSVFRQRLERGEQEVLELDGVTTAHGWEAILNFAYTGQLEVMPETAGELLDAAEALGVPRVAEICKAVLIEAEPEERPSPSKEKWETLRKVEELYKEGVGCDLALKAEGHTYQVHRLALACGSEFFHAMFTSGMKESRQEDTPLCTRFTLTDLGLVVSFAYSGVVAGGWDDLFDAAQAALQYQVSGIWALCLDVFRHELCPESSFDVLSFARAYGLHELENTASDYVLRNFVRISATPKFLDLPVNQLVDILSSDALYVLNELEAFQGALRWLDADRDGRMDRAETVMRCIRFPLMSTRELKQVRVVDMMAAPGRLYDLLVESLSSLPPGPSKMEQLPCRVRYPEKVIVISGGDCLSKNMATRNPSEDIWISHRFVSSIGLVKQIEWRHLGVLPEGPRFQHAVAVKDNVMYILGGKHYYGTGDSMRSVFKFDPFCGRWERLADMTSFRSYFPAVFQDGLLYALGGSSRDAYCFNSAECYDPHTNAWRSCEPLPSAVCGHAACVLDGSIYISGGSDGSCRCLSVLIQYRPGGPAIPRASMIEERAGHIMEALDRRLYVAGGLRWRDGHGGYADQLACEVYNLGQDTWAAFTPLPQAHVIAASTVLHEELYILGGYSHNTYRDTHLIHCYNPNYDRWVSVGTLPQAYADLRACILEVPSSLRAKQLPPSNTTMLEIPDDPSTESADQLS</sequence>
<dbReference type="PANTHER" id="PTHR45632">
    <property type="entry name" value="LD33804P"/>
    <property type="match status" value="1"/>
</dbReference>
<proteinExistence type="predicted"/>
<keyword evidence="5" id="KW-1185">Reference proteome</keyword>
<evidence type="ECO:0000256" key="1">
    <source>
        <dbReference type="ARBA" id="ARBA00022441"/>
    </source>
</evidence>
<dbReference type="SMART" id="SM00875">
    <property type="entry name" value="BACK"/>
    <property type="match status" value="1"/>
</dbReference>
<evidence type="ECO:0000256" key="2">
    <source>
        <dbReference type="ARBA" id="ARBA00022737"/>
    </source>
</evidence>
<dbReference type="Gene3D" id="1.25.40.420">
    <property type="match status" value="1"/>
</dbReference>
<dbReference type="SUPFAM" id="SSF117281">
    <property type="entry name" value="Kelch motif"/>
    <property type="match status" value="1"/>
</dbReference>
<reference evidence="6" key="1">
    <citation type="submission" date="2025-08" db="UniProtKB">
        <authorList>
            <consortium name="RefSeq"/>
        </authorList>
    </citation>
    <scope>IDENTIFICATION</scope>
</reference>
<dbReference type="InterPro" id="IPR015915">
    <property type="entry name" value="Kelch-typ_b-propeller"/>
</dbReference>
<dbReference type="InterPro" id="IPR000210">
    <property type="entry name" value="BTB/POZ_dom"/>
</dbReference>
<dbReference type="SUPFAM" id="SSF54695">
    <property type="entry name" value="POZ domain"/>
    <property type="match status" value="2"/>
</dbReference>
<feature type="domain" description="BTB" evidence="4">
    <location>
        <begin position="168"/>
        <end position="232"/>
    </location>
</feature>
<dbReference type="PANTHER" id="PTHR45632:SF14">
    <property type="entry name" value="KELCH-LIKE PROTEIN 33"/>
    <property type="match status" value="1"/>
</dbReference>
<dbReference type="RefSeq" id="XP_015273536.1">
    <property type="nucleotide sequence ID" value="XM_015418050.1"/>
</dbReference>
<name>A0ABM1KIJ9_GEKJA</name>
<dbReference type="Pfam" id="PF21536">
    <property type="entry name" value="BTB_KLHL33"/>
    <property type="match status" value="1"/>
</dbReference>
<dbReference type="Pfam" id="PF07707">
    <property type="entry name" value="BACK"/>
    <property type="match status" value="1"/>
</dbReference>
<dbReference type="GeneID" id="107116175"/>
<dbReference type="InterPro" id="IPR011333">
    <property type="entry name" value="SKP1/BTB/POZ_sf"/>
</dbReference>
<dbReference type="Pfam" id="PF00651">
    <property type="entry name" value="BTB"/>
    <property type="match status" value="1"/>
</dbReference>
<dbReference type="InterPro" id="IPR006652">
    <property type="entry name" value="Kelch_1"/>
</dbReference>
<dbReference type="SMART" id="SM00225">
    <property type="entry name" value="BTB"/>
    <property type="match status" value="2"/>
</dbReference>
<dbReference type="InterPro" id="IPR011705">
    <property type="entry name" value="BACK"/>
</dbReference>
<feature type="region of interest" description="Disordered" evidence="3">
    <location>
        <begin position="731"/>
        <end position="754"/>
    </location>
</feature>
<keyword evidence="2" id="KW-0677">Repeat</keyword>
<organism evidence="5 6">
    <name type="scientific">Gekko japonicus</name>
    <name type="common">Schlegel's Japanese gecko</name>
    <dbReference type="NCBI Taxonomy" id="146911"/>
    <lineage>
        <taxon>Eukaryota</taxon>
        <taxon>Metazoa</taxon>
        <taxon>Chordata</taxon>
        <taxon>Craniata</taxon>
        <taxon>Vertebrata</taxon>
        <taxon>Euteleostomi</taxon>
        <taxon>Lepidosauria</taxon>
        <taxon>Squamata</taxon>
        <taxon>Bifurcata</taxon>
        <taxon>Gekkota</taxon>
        <taxon>Gekkonidae</taxon>
        <taxon>Gekkoninae</taxon>
        <taxon>Gekko</taxon>
    </lineage>
</organism>
<dbReference type="SMART" id="SM00612">
    <property type="entry name" value="Kelch"/>
    <property type="match status" value="5"/>
</dbReference>
<evidence type="ECO:0000313" key="5">
    <source>
        <dbReference type="Proteomes" id="UP000694871"/>
    </source>
</evidence>
<dbReference type="Gene3D" id="3.30.710.10">
    <property type="entry name" value="Potassium Channel Kv1.1, Chain A"/>
    <property type="match status" value="2"/>
</dbReference>
<feature type="domain" description="BTB" evidence="4">
    <location>
        <begin position="46"/>
        <end position="110"/>
    </location>
</feature>
<keyword evidence="1" id="KW-0880">Kelch repeat</keyword>
<gene>
    <name evidence="6" type="primary">KLHL33</name>
</gene>
<protein>
    <submittedName>
        <fullName evidence="6">Kelch-like protein 33</fullName>
    </submittedName>
</protein>
<dbReference type="Proteomes" id="UP000694871">
    <property type="component" value="Unplaced"/>
</dbReference>
<dbReference type="Pfam" id="PF24681">
    <property type="entry name" value="Kelch_KLHDC2_KLHL20_DRC7"/>
    <property type="match status" value="1"/>
</dbReference>